<feature type="compositionally biased region" description="Basic and acidic residues" evidence="1">
    <location>
        <begin position="54"/>
        <end position="78"/>
    </location>
</feature>
<dbReference type="AlphaFoldDB" id="A0A370C2T6"/>
<reference evidence="2 3" key="1">
    <citation type="submission" date="2018-07" db="EMBL/GenBank/DDBJ databases">
        <title>Section-level genome sequencing of Aspergillus section Nigri to investigate inter- and intra-species variation.</title>
        <authorList>
            <consortium name="DOE Joint Genome Institute"/>
            <person name="Vesth T.C."/>
            <person name="Nybo J.L."/>
            <person name="Theobald S."/>
            <person name="Frisvad J.C."/>
            <person name="Larsen T.O."/>
            <person name="Nielsen K.F."/>
            <person name="Hoof J.B."/>
            <person name="Brandl J."/>
            <person name="Salamov A."/>
            <person name="Riley R."/>
            <person name="Gladden J.M."/>
            <person name="Phatale P."/>
            <person name="Nielsen M.T."/>
            <person name="Lyhne E.K."/>
            <person name="Kogle M.E."/>
            <person name="Strasser K."/>
            <person name="McDonnell E."/>
            <person name="Barry K."/>
            <person name="Clum A."/>
            <person name="Chen C."/>
            <person name="Nolan M."/>
            <person name="Sandor L."/>
            <person name="Kuo A."/>
            <person name="Lipzen A."/>
            <person name="Hainaut M."/>
            <person name="Drula E."/>
            <person name="Tsang A."/>
            <person name="Magnuson J.K."/>
            <person name="Henrissat B."/>
            <person name="Wiebenga A."/>
            <person name="Simmons B.A."/>
            <person name="Makela M.R."/>
            <person name="De vries R.P."/>
            <person name="Grigoriev I.V."/>
            <person name="Mortensen U.H."/>
            <person name="Baker S.E."/>
            <person name="Andersen M.R."/>
        </authorList>
    </citation>
    <scope>NUCLEOTIDE SEQUENCE [LARGE SCALE GENOMIC DNA]</scope>
    <source>
        <strain evidence="2 3">ATCC 13496</strain>
    </source>
</reference>
<evidence type="ECO:0000256" key="1">
    <source>
        <dbReference type="SAM" id="MobiDB-lite"/>
    </source>
</evidence>
<dbReference type="Proteomes" id="UP000253845">
    <property type="component" value="Unassembled WGS sequence"/>
</dbReference>
<name>A0A370C2T6_ASPNG</name>
<dbReference type="VEuPathDB" id="FungiDB:M747DRAFT_351556"/>
<sequence>MEKAAVPPSEESTAQRKPSWRGTLDDIWIVKRRIRGLLNVNRRCCEKSLRPRVAEEDEGWNRGRKEEGKDSRGEDHLSVRRRTVTSRLQDGTALDCLGRAKFSSQGGARLGRSQSAGLGMGYGMHSGTSRLSNEDDPESTWVVFSRWVPETADGVDGSCHRKGYYYGDGDGKWENERRLVARKESHY</sequence>
<evidence type="ECO:0000313" key="3">
    <source>
        <dbReference type="Proteomes" id="UP000253845"/>
    </source>
</evidence>
<feature type="region of interest" description="Disordered" evidence="1">
    <location>
        <begin position="54"/>
        <end position="84"/>
    </location>
</feature>
<organism evidence="2 3">
    <name type="scientific">Aspergillus niger ATCC 13496</name>
    <dbReference type="NCBI Taxonomy" id="1353008"/>
    <lineage>
        <taxon>Eukaryota</taxon>
        <taxon>Fungi</taxon>
        <taxon>Dikarya</taxon>
        <taxon>Ascomycota</taxon>
        <taxon>Pezizomycotina</taxon>
        <taxon>Eurotiomycetes</taxon>
        <taxon>Eurotiomycetidae</taxon>
        <taxon>Eurotiales</taxon>
        <taxon>Aspergillaceae</taxon>
        <taxon>Aspergillus</taxon>
        <taxon>Aspergillus subgen. Circumdati</taxon>
    </lineage>
</organism>
<protein>
    <submittedName>
        <fullName evidence="2">Uncharacterized protein</fullName>
    </submittedName>
</protein>
<evidence type="ECO:0000313" key="2">
    <source>
        <dbReference type="EMBL" id="RDH19932.1"/>
    </source>
</evidence>
<dbReference type="EMBL" id="KZ851916">
    <property type="protein sequence ID" value="RDH19932.1"/>
    <property type="molecule type" value="Genomic_DNA"/>
</dbReference>
<accession>A0A370C2T6</accession>
<proteinExistence type="predicted"/>
<gene>
    <name evidence="2" type="ORF">M747DRAFT_351556</name>
</gene>